<dbReference type="Gene3D" id="3.40.720.10">
    <property type="entry name" value="Alkaline Phosphatase, subunit A"/>
    <property type="match status" value="1"/>
</dbReference>
<reference evidence="1 2" key="1">
    <citation type="submission" date="2020-07" db="EMBL/GenBank/DDBJ databases">
        <title>Mycobacterium kansasii (former subtype) with zoonotic potential isolated from diseased indoor pet cat, Japan.</title>
        <authorList>
            <person name="Fukano H."/>
            <person name="Terazono T."/>
            <person name="Hoshino Y."/>
        </authorList>
    </citation>
    <scope>NUCLEOTIDE SEQUENCE [LARGE SCALE GENOMIC DNA]</scope>
    <source>
        <strain evidence="1 2">Kuro-I</strain>
    </source>
</reference>
<dbReference type="InterPro" id="IPR002591">
    <property type="entry name" value="Phosphodiest/P_Trfase"/>
</dbReference>
<dbReference type="InterPro" id="IPR017850">
    <property type="entry name" value="Alkaline_phosphatase_core_sf"/>
</dbReference>
<dbReference type="GO" id="GO:0016787">
    <property type="term" value="F:hydrolase activity"/>
    <property type="evidence" value="ECO:0007669"/>
    <property type="project" value="UniProtKB-ARBA"/>
</dbReference>
<dbReference type="PANTHER" id="PTHR10151:SF120">
    <property type="entry name" value="BIS(5'-ADENOSYL)-TRIPHOSPHATASE"/>
    <property type="match status" value="1"/>
</dbReference>
<keyword evidence="2" id="KW-1185">Reference proteome</keyword>
<dbReference type="SUPFAM" id="SSF53649">
    <property type="entry name" value="Alkaline phosphatase-like"/>
    <property type="match status" value="1"/>
</dbReference>
<dbReference type="Pfam" id="PF01663">
    <property type="entry name" value="Phosphodiest"/>
    <property type="match status" value="1"/>
</dbReference>
<evidence type="ECO:0000313" key="2">
    <source>
        <dbReference type="Proteomes" id="UP000516380"/>
    </source>
</evidence>
<dbReference type="Proteomes" id="UP000516380">
    <property type="component" value="Chromosome"/>
</dbReference>
<dbReference type="PANTHER" id="PTHR10151">
    <property type="entry name" value="ECTONUCLEOTIDE PYROPHOSPHATASE/PHOSPHODIESTERASE"/>
    <property type="match status" value="1"/>
</dbReference>
<name>A0A7G1IFQ5_MYCKA</name>
<dbReference type="AlphaFoldDB" id="A0A7G1IFQ5"/>
<evidence type="ECO:0008006" key="3">
    <source>
        <dbReference type="Google" id="ProtNLM"/>
    </source>
</evidence>
<protein>
    <recommendedName>
        <fullName evidence="3">Type I phosphodiesterase / nucleotide pyrophosphatase family protein</fullName>
    </recommendedName>
</protein>
<proteinExistence type="predicted"/>
<organism evidence="1 2">
    <name type="scientific">Mycobacterium kansasii</name>
    <dbReference type="NCBI Taxonomy" id="1768"/>
    <lineage>
        <taxon>Bacteria</taxon>
        <taxon>Bacillati</taxon>
        <taxon>Actinomycetota</taxon>
        <taxon>Actinomycetes</taxon>
        <taxon>Mycobacteriales</taxon>
        <taxon>Mycobacteriaceae</taxon>
        <taxon>Mycobacterium</taxon>
    </lineage>
</organism>
<dbReference type="EMBL" id="AP023343">
    <property type="protein sequence ID" value="BCI88585.1"/>
    <property type="molecule type" value="Genomic_DNA"/>
</dbReference>
<sequence length="111" mass="11950">MTRRVLLVNVVGLTQPLLRHMPNLSALAASGAMRQLVPVFPAVTCSVQSSMVTGLKPNQHGIVGNGWYFRDLGEVLLWRQSNKLVAGRRFGRPLPGASTGTPLRTSAGGMR</sequence>
<gene>
    <name evidence="1" type="ORF">NIIDMKKI_37910</name>
</gene>
<accession>A0A7G1IFQ5</accession>
<evidence type="ECO:0000313" key="1">
    <source>
        <dbReference type="EMBL" id="BCI88585.1"/>
    </source>
</evidence>